<dbReference type="Proteomes" id="UP001165289">
    <property type="component" value="Unassembled WGS sequence"/>
</dbReference>
<dbReference type="SUPFAM" id="SSF50998">
    <property type="entry name" value="Quinoprotein alcohol dehydrogenase-like"/>
    <property type="match status" value="1"/>
</dbReference>
<dbReference type="SMART" id="SM00320">
    <property type="entry name" value="WD40"/>
    <property type="match status" value="6"/>
</dbReference>
<evidence type="ECO:0000313" key="3">
    <source>
        <dbReference type="Proteomes" id="UP001165289"/>
    </source>
</evidence>
<dbReference type="PANTHER" id="PTHR45532">
    <property type="entry name" value="WD REPEAT-CONTAINING PROTEIN 97"/>
    <property type="match status" value="1"/>
</dbReference>
<keyword evidence="3" id="KW-1185">Reference proteome</keyword>
<comment type="caution">
    <text evidence="2">The sequence shown here is derived from an EMBL/GenBank/DDBJ whole genome shotgun (WGS) entry which is preliminary data.</text>
</comment>
<name>A0AAV7JLU6_9METZ</name>
<dbReference type="SUPFAM" id="SSF50978">
    <property type="entry name" value="WD40 repeat-like"/>
    <property type="match status" value="1"/>
</dbReference>
<dbReference type="PANTHER" id="PTHR45532:SF3">
    <property type="match status" value="1"/>
</dbReference>
<dbReference type="Gene3D" id="2.130.10.10">
    <property type="entry name" value="YVTN repeat-like/Quinoprotein amine dehydrogenase"/>
    <property type="match status" value="2"/>
</dbReference>
<evidence type="ECO:0000313" key="2">
    <source>
        <dbReference type="EMBL" id="KAI6649814.1"/>
    </source>
</evidence>
<accession>A0AAV7JLU6</accession>
<proteinExistence type="predicted"/>
<evidence type="ECO:0000256" key="1">
    <source>
        <dbReference type="PROSITE-ProRule" id="PRU00221"/>
    </source>
</evidence>
<gene>
    <name evidence="2" type="ORF">LOD99_6603</name>
</gene>
<reference evidence="2 3" key="1">
    <citation type="journal article" date="2023" name="BMC Biol.">
        <title>The compact genome of the sponge Oopsacas minuta (Hexactinellida) is lacking key metazoan core genes.</title>
        <authorList>
            <person name="Santini S."/>
            <person name="Schenkelaars Q."/>
            <person name="Jourda C."/>
            <person name="Duchesne M."/>
            <person name="Belahbib H."/>
            <person name="Rocher C."/>
            <person name="Selva M."/>
            <person name="Riesgo A."/>
            <person name="Vervoort M."/>
            <person name="Leys S.P."/>
            <person name="Kodjabachian L."/>
            <person name="Le Bivic A."/>
            <person name="Borchiellini C."/>
            <person name="Claverie J.M."/>
            <person name="Renard E."/>
        </authorList>
    </citation>
    <scope>NUCLEOTIDE SEQUENCE [LARGE SCALE GENOMIC DNA]</scope>
    <source>
        <strain evidence="2">SPO-2</strain>
    </source>
</reference>
<feature type="repeat" description="WD" evidence="1">
    <location>
        <begin position="310"/>
        <end position="342"/>
    </location>
</feature>
<dbReference type="InterPro" id="IPR001680">
    <property type="entry name" value="WD40_rpt"/>
</dbReference>
<dbReference type="InterPro" id="IPR011047">
    <property type="entry name" value="Quinoprotein_ADH-like_sf"/>
</dbReference>
<keyword evidence="1" id="KW-0853">WD repeat</keyword>
<organism evidence="2 3">
    <name type="scientific">Oopsacas minuta</name>
    <dbReference type="NCBI Taxonomy" id="111878"/>
    <lineage>
        <taxon>Eukaryota</taxon>
        <taxon>Metazoa</taxon>
        <taxon>Porifera</taxon>
        <taxon>Hexactinellida</taxon>
        <taxon>Hexasterophora</taxon>
        <taxon>Lyssacinosida</taxon>
        <taxon>Leucopsacidae</taxon>
        <taxon>Oopsacas</taxon>
    </lineage>
</organism>
<dbReference type="EMBL" id="JAKMXF010000318">
    <property type="protein sequence ID" value="KAI6649814.1"/>
    <property type="molecule type" value="Genomic_DNA"/>
</dbReference>
<protein>
    <submittedName>
        <fullName evidence="2">Uncharacterized protein</fullName>
    </submittedName>
</protein>
<dbReference type="InterPro" id="IPR036322">
    <property type="entry name" value="WD40_repeat_dom_sf"/>
</dbReference>
<sequence>MTQSLSSSESILSYPCNMSALLDDDCFTPNIQEFTDDLPNLPLLDNEYLELSHHSQLSGCFEEPNDIVSGDEIHETFSCDETISFPSETSFITSPSLQSMHLHDNQVSSLYYGMQPTHFLSRNQNNPILSVTYSDRTHKFILLDPAGILSWCPENNHIERQYLYPPYKHKLFLEIHFSSKFNVYFVLTKKRSIIIFNSIFESLHVTTCLENSLLSISFLDARCLLIGAGVNGVSLWNYIKHDNNKNLYARIRPQRPMENYILSSPILTKIPDNKLIRKIIICYERKWIFALSFYDVFVLTFDGRLCKCFFHLHKQTITDCMYNTHHSLLLTVSNDSTLTLWSECGFPLHTFYSAAKSNNAVLQHPFSPHLVLVATDKGSIKCYNLLTLEEEFTQHIMDCYIEKINNVYITKQYLLFAASKDNISVLDFNYFCEYWGRLDNSLLYICFDKCEQKSDRFHALCVDGTIRIYSISQSRPISLVLPPPNIHFPSSFGSVAYDRNSSLLYILIGPQEIWVYTTKTHPSCLLEVYKQDVILRILSPVDPDTGDILHTGKSLQSFICTCLAFLYFPINFWTHNSVTHSNLLMVGLKDGRLVFISTGQEFIKLFEMQVSTGEVTSLRVSENSSELITQSVSVSGFALKLWSLPGLELLYSFELHGSLIAYWKVHNIIMAGFTDGSLSLYSTRDMGSSLCGGSMNTSGKEGKGSFDEIISIHGLERLNVFCTAHKSGLVKIWDHHKNLVKVISLNNSLGGVYFLNNSGDLLVSLNRHLYVIRHEHLLSSYSIIQDTGNNKDHNNSLAESAVFENPNSQNGELVSTKYGLYYVDTMQSYLKPYDIDLHGPNGLSILDEMLDKVAKESVCSLSSHNSEEIPPIPSKLFISPSQTPLILSYDNFPLPVFSTPTVSRTSTPPPSEVEKKETLRKEIALIEMEADKISQTDSSLVNEHRIELQPRIIDSKYIDEEKSNVPPNKPTQPTFRAEPIRFNPRVNIKSQTSQSKVKTHEDLVEIRTEVVTNILDGLVAKPITTITPKTRVLRKKRISRQVTESTENLSTSTIPIPQPAGDINNVSITQIKTVIRPKKRKVSSKINSKIVEESKDSYTEGELLHHQSIQDPPQFDIEVTHQPLGPNNTSKVIEAKRTPRKKFSLNMNNDYSVGWQEREYIRRLAYRFKECERNVNVWAYQAKHDMDRCMLRAKYYPDERKQSVVSQSIDVIRFLESTDNKDGYSSNLTQRNSTTTTSSSIVLSTSSYYAHKIKTDSVCNFRIGNTPQEPLLFKDNQFALRKSRCASAPFLRKSISKVF</sequence>
<dbReference type="PROSITE" id="PS50082">
    <property type="entry name" value="WD_REPEATS_2"/>
    <property type="match status" value="1"/>
</dbReference>
<dbReference type="InterPro" id="IPR015943">
    <property type="entry name" value="WD40/YVTN_repeat-like_dom_sf"/>
</dbReference>